<comment type="similarity">
    <text evidence="2">Belongs to the ATP-dependent AMP-binding enzyme family.</text>
</comment>
<dbReference type="FunFam" id="3.40.50.980:FF:000001">
    <property type="entry name" value="Non-ribosomal peptide synthetase"/>
    <property type="match status" value="1"/>
</dbReference>
<dbReference type="Pfam" id="PF13193">
    <property type="entry name" value="AMP-binding_C"/>
    <property type="match status" value="1"/>
</dbReference>
<feature type="domain" description="Carrier" evidence="5">
    <location>
        <begin position="951"/>
        <end position="1026"/>
    </location>
</feature>
<dbReference type="FunFam" id="3.30.300.30:FF:000010">
    <property type="entry name" value="Enterobactin synthetase component F"/>
    <property type="match status" value="1"/>
</dbReference>
<dbReference type="Gene3D" id="3.30.559.30">
    <property type="entry name" value="Nonribosomal peptide synthetase, condensation domain"/>
    <property type="match status" value="1"/>
</dbReference>
<dbReference type="Pfam" id="PF00975">
    <property type="entry name" value="Thioesterase"/>
    <property type="match status" value="1"/>
</dbReference>
<evidence type="ECO:0000313" key="7">
    <source>
        <dbReference type="Proteomes" id="UP000184476"/>
    </source>
</evidence>
<dbReference type="PRINTS" id="PR00154">
    <property type="entry name" value="AMPBINDING"/>
</dbReference>
<keyword evidence="7" id="KW-1185">Reference proteome</keyword>
<dbReference type="InterPro" id="IPR001031">
    <property type="entry name" value="Thioesterase"/>
</dbReference>
<dbReference type="Gene3D" id="1.10.287.490">
    <property type="entry name" value="Helix hairpin bin"/>
    <property type="match status" value="1"/>
</dbReference>
<dbReference type="InterPro" id="IPR036736">
    <property type="entry name" value="ACP-like_sf"/>
</dbReference>
<accession>A0A1M4T2Y0</accession>
<dbReference type="Gene3D" id="1.10.1200.10">
    <property type="entry name" value="ACP-like"/>
    <property type="match status" value="1"/>
</dbReference>
<dbReference type="CDD" id="cd17643">
    <property type="entry name" value="A_NRPS_Cytc1-like"/>
    <property type="match status" value="1"/>
</dbReference>
<dbReference type="PROSITE" id="PS50075">
    <property type="entry name" value="CARRIER"/>
    <property type="match status" value="1"/>
</dbReference>
<dbReference type="InterPro" id="IPR029058">
    <property type="entry name" value="AB_hydrolase_fold"/>
</dbReference>
<dbReference type="GO" id="GO:0043041">
    <property type="term" value="P:amino acid activation for nonribosomal peptide biosynthetic process"/>
    <property type="evidence" value="ECO:0007669"/>
    <property type="project" value="TreeGrafter"/>
</dbReference>
<dbReference type="OrthoDB" id="9765680at2"/>
<dbReference type="NCBIfam" id="TIGR01733">
    <property type="entry name" value="AA-adenyl-dom"/>
    <property type="match status" value="1"/>
</dbReference>
<proteinExistence type="inferred from homology"/>
<dbReference type="GO" id="GO:0005829">
    <property type="term" value="C:cytosol"/>
    <property type="evidence" value="ECO:0007669"/>
    <property type="project" value="TreeGrafter"/>
</dbReference>
<dbReference type="Gene3D" id="2.30.38.10">
    <property type="entry name" value="Luciferase, Domain 3"/>
    <property type="match status" value="1"/>
</dbReference>
<dbReference type="InterPro" id="IPR009081">
    <property type="entry name" value="PP-bd_ACP"/>
</dbReference>
<dbReference type="Pfam" id="PF00550">
    <property type="entry name" value="PP-binding"/>
    <property type="match status" value="1"/>
</dbReference>
<dbReference type="SUPFAM" id="SSF47336">
    <property type="entry name" value="ACP-like"/>
    <property type="match status" value="1"/>
</dbReference>
<dbReference type="EMBL" id="FQVL01000001">
    <property type="protein sequence ID" value="SHE38790.1"/>
    <property type="molecule type" value="Genomic_DNA"/>
</dbReference>
<dbReference type="FunFam" id="2.30.38.10:FF:000001">
    <property type="entry name" value="Non-ribosomal peptide synthetase PvdI"/>
    <property type="match status" value="1"/>
</dbReference>
<dbReference type="PROSITE" id="PS00455">
    <property type="entry name" value="AMP_BINDING"/>
    <property type="match status" value="1"/>
</dbReference>
<dbReference type="InterPro" id="IPR025110">
    <property type="entry name" value="AMP-bd_C"/>
</dbReference>
<protein>
    <submittedName>
        <fullName evidence="6">Amino acid adenylation domain-containing protein</fullName>
    </submittedName>
</protein>
<dbReference type="InterPro" id="IPR020459">
    <property type="entry name" value="AMP-binding"/>
</dbReference>
<dbReference type="Gene3D" id="3.40.50.980">
    <property type="match status" value="2"/>
</dbReference>
<dbReference type="InterPro" id="IPR045851">
    <property type="entry name" value="AMP-bd_C_sf"/>
</dbReference>
<dbReference type="Gene3D" id="3.40.50.1820">
    <property type="entry name" value="alpha/beta hydrolase"/>
    <property type="match status" value="1"/>
</dbReference>
<dbReference type="FunFam" id="3.40.50.980:FF:000002">
    <property type="entry name" value="Enterobactin synthetase component F"/>
    <property type="match status" value="1"/>
</dbReference>
<dbReference type="InterPro" id="IPR001242">
    <property type="entry name" value="Condensation_dom"/>
</dbReference>
<dbReference type="InterPro" id="IPR000873">
    <property type="entry name" value="AMP-dep_synth/lig_dom"/>
</dbReference>
<dbReference type="InterPro" id="IPR020845">
    <property type="entry name" value="AMP-binding_CS"/>
</dbReference>
<dbReference type="SUPFAM" id="SSF53474">
    <property type="entry name" value="alpha/beta-Hydrolases"/>
    <property type="match status" value="1"/>
</dbReference>
<evidence type="ECO:0000256" key="3">
    <source>
        <dbReference type="ARBA" id="ARBA00022450"/>
    </source>
</evidence>
<dbReference type="InterPro" id="IPR010071">
    <property type="entry name" value="AA_adenyl_dom"/>
</dbReference>
<dbReference type="GO" id="GO:0003824">
    <property type="term" value="F:catalytic activity"/>
    <property type="evidence" value="ECO:0007669"/>
    <property type="project" value="InterPro"/>
</dbReference>
<dbReference type="GO" id="GO:0008610">
    <property type="term" value="P:lipid biosynthetic process"/>
    <property type="evidence" value="ECO:0007669"/>
    <property type="project" value="UniProtKB-ARBA"/>
</dbReference>
<gene>
    <name evidence="6" type="ORF">SAMN05444392_101281</name>
</gene>
<dbReference type="GO" id="GO:0031177">
    <property type="term" value="F:phosphopantetheine binding"/>
    <property type="evidence" value="ECO:0007669"/>
    <property type="project" value="TreeGrafter"/>
</dbReference>
<dbReference type="FunFam" id="3.40.50.12780:FF:000012">
    <property type="entry name" value="Non-ribosomal peptide synthetase"/>
    <property type="match status" value="1"/>
</dbReference>
<dbReference type="FunFam" id="1.10.1200.10:FF:000005">
    <property type="entry name" value="Nonribosomal peptide synthetase 1"/>
    <property type="match status" value="1"/>
</dbReference>
<dbReference type="SUPFAM" id="SSF56801">
    <property type="entry name" value="Acetyl-CoA synthetase-like"/>
    <property type="match status" value="1"/>
</dbReference>
<keyword evidence="3" id="KW-0596">Phosphopantetheine</keyword>
<evidence type="ECO:0000259" key="5">
    <source>
        <dbReference type="PROSITE" id="PS50075"/>
    </source>
</evidence>
<dbReference type="Pfam" id="PF00668">
    <property type="entry name" value="Condensation"/>
    <property type="match status" value="1"/>
</dbReference>
<keyword evidence="4" id="KW-0597">Phosphoprotein</keyword>
<evidence type="ECO:0000313" key="6">
    <source>
        <dbReference type="EMBL" id="SHE38790.1"/>
    </source>
</evidence>
<organism evidence="6 7">
    <name type="scientific">Seinonella peptonophila</name>
    <dbReference type="NCBI Taxonomy" id="112248"/>
    <lineage>
        <taxon>Bacteria</taxon>
        <taxon>Bacillati</taxon>
        <taxon>Bacillota</taxon>
        <taxon>Bacilli</taxon>
        <taxon>Bacillales</taxon>
        <taxon>Thermoactinomycetaceae</taxon>
        <taxon>Seinonella</taxon>
    </lineage>
</organism>
<dbReference type="STRING" id="112248.SAMN05444392_101281"/>
<dbReference type="Pfam" id="PF00501">
    <property type="entry name" value="AMP-binding"/>
    <property type="match status" value="1"/>
</dbReference>
<dbReference type="Gene3D" id="3.30.559.10">
    <property type="entry name" value="Chloramphenicol acetyltransferase-like domain"/>
    <property type="match status" value="1"/>
</dbReference>
<sequence length="1253" mass="145135">MILYKLTDSQKRIWYTESLFPDTSVSNVVVRKTFDSLNFPLMKKAIQFFVEAYELMRVRLSEQNGLEPAQYVVNDPMVTVKVVDLGEMKEEELAQWFEKQAKQSFALYDADLYDFTLVKRGGKVDLLIRCHHILVDGISIVLVAQKIETIYKQLIDREIVEPIVPVPFQRYLAAESEYLQSKRFQQDQQFWQHEFATISESLSARVDALYERSLTANRIVYPISEKVKRKLEAFCQAYHVSLNTLMLSALFIYFSRIYNEREVVLGSYFSNRKAKDRTALGMFVSTVPVRMEVNEEQPVLEWIRETQRKQMRILRHQKYPYNRLIQEMRQHGQDIKQLFTVGMDYQEVGVEGDPIFNGYDFNELSLHIKKYTMTDRLVLSIDYRQEMFSQSEVDQLVERIIKLVIDMIQSPDQLVARLEICSEQEKQQMLVEFNSTQAEYPKEKTLHALFEEQVDLTPHNIAVVFQEEQLTFMELNEQANRLARVLRQRGVKPDDRVGLMMERSLEVIVGILAILKAGGAYVPIDPEYPVERIQFMLSDSGARLVLSQASIMERLQSVGGESVQWLEVTSTEGMEAFNLSSINQSTDLAYVIYTSGTTGQPKGVMVEHRNVVRLLLNDASLFDFDQNDIWTLFHSYCFDFSVWEMYGALLYGGKLVIVPSQVTKEPKQFLELLRREKVTILNQTPSAFDHLAQQEMNHEESDLMVRKVIFGGEALSPRKLSHWKRKYPHTQLINMYGITEITVHATYKEITELEIESNVSNIGKPIPTLQTMVLDHNKNLVPIGVTGELYISGEGVARGYLNQRELTKERFIESPFVTGERMYRTGDLAYWLENGDLVYMGRIDQQVKVRGYRIEPGEIESALLEHAQVMDVTVRDWQTEAGDDCFLCAYVVSSQPIAVTELREHLRQKLPEYMIPSFFVAMEQIPLTSNGKVDRNALPEPSSEFQPEYVPPITELEEQLVAIWEEVLGIDRIGVTDHFFERGGHSLKAIALTSKIDEVLNVQINLSTIFQYPRIRQLAIYLNHTETQSNNPTGLTLFNQKTDSSLFCFPSIIGFGTIFSGMAQLIKTHSLYGFDFIDDKDLLQKYIDQMVEIQPKGPYTLLGYSAGCTLIFELAKRMESQGYEISSLIMVDGLPRTEKRWVSEDNVQQQAAEEVEMWYVQYHLDTYFSQYTKQDFVERVKCYHMYLNRLLNSGRVQAPIHLITSTDELPEREIWRNMTSRFYRYQGAGNHMDMLITPYFEQNAEIIRDILHN</sequence>
<name>A0A1M4T2Y0_9BACL</name>
<dbReference type="SUPFAM" id="SSF52777">
    <property type="entry name" value="CoA-dependent acyltransferases"/>
    <property type="match status" value="2"/>
</dbReference>
<evidence type="ECO:0000256" key="1">
    <source>
        <dbReference type="ARBA" id="ARBA00001957"/>
    </source>
</evidence>
<dbReference type="AlphaFoldDB" id="A0A1M4T2Y0"/>
<dbReference type="GO" id="GO:0044550">
    <property type="term" value="P:secondary metabolite biosynthetic process"/>
    <property type="evidence" value="ECO:0007669"/>
    <property type="project" value="UniProtKB-ARBA"/>
</dbReference>
<dbReference type="Proteomes" id="UP000184476">
    <property type="component" value="Unassembled WGS sequence"/>
</dbReference>
<evidence type="ECO:0000256" key="4">
    <source>
        <dbReference type="ARBA" id="ARBA00022553"/>
    </source>
</evidence>
<dbReference type="PANTHER" id="PTHR45527">
    <property type="entry name" value="NONRIBOSOMAL PEPTIDE SYNTHETASE"/>
    <property type="match status" value="1"/>
</dbReference>
<dbReference type="InterPro" id="IPR023213">
    <property type="entry name" value="CAT-like_dom_sf"/>
</dbReference>
<dbReference type="PANTHER" id="PTHR45527:SF14">
    <property type="entry name" value="PLIPASTATIN SYNTHASE SUBUNIT B"/>
    <property type="match status" value="1"/>
</dbReference>
<dbReference type="Gene3D" id="3.30.300.30">
    <property type="match status" value="1"/>
</dbReference>
<reference evidence="6 7" key="1">
    <citation type="submission" date="2016-11" db="EMBL/GenBank/DDBJ databases">
        <authorList>
            <person name="Jaros S."/>
            <person name="Januszkiewicz K."/>
            <person name="Wedrychowicz H."/>
        </authorList>
    </citation>
    <scope>NUCLEOTIDE SEQUENCE [LARGE SCALE GENOMIC DNA]</scope>
    <source>
        <strain evidence="6 7">DSM 44666</strain>
    </source>
</reference>
<evidence type="ECO:0000256" key="2">
    <source>
        <dbReference type="ARBA" id="ARBA00006432"/>
    </source>
</evidence>
<comment type="cofactor">
    <cofactor evidence="1">
        <name>pantetheine 4'-phosphate</name>
        <dbReference type="ChEBI" id="CHEBI:47942"/>
    </cofactor>
</comment>
<dbReference type="RefSeq" id="WP_073150773.1">
    <property type="nucleotide sequence ID" value="NZ_FQVL01000001.1"/>
</dbReference>